<feature type="region of interest" description="Disordered" evidence="1">
    <location>
        <begin position="1"/>
        <end position="35"/>
    </location>
</feature>
<comment type="caution">
    <text evidence="2">The sequence shown here is derived from an EMBL/GenBank/DDBJ whole genome shotgun (WGS) entry which is preliminary data.</text>
</comment>
<dbReference type="EMBL" id="JANPWB010000003">
    <property type="protein sequence ID" value="KAJ1203776.1"/>
    <property type="molecule type" value="Genomic_DNA"/>
</dbReference>
<evidence type="ECO:0000313" key="2">
    <source>
        <dbReference type="EMBL" id="KAJ1203776.1"/>
    </source>
</evidence>
<feature type="compositionally biased region" description="Basic and acidic residues" evidence="1">
    <location>
        <begin position="1"/>
        <end position="15"/>
    </location>
</feature>
<keyword evidence="3" id="KW-1185">Reference proteome</keyword>
<protein>
    <submittedName>
        <fullName evidence="2">Uncharacterized protein</fullName>
    </submittedName>
</protein>
<accession>A0AAV7VT82</accession>
<proteinExistence type="predicted"/>
<evidence type="ECO:0000256" key="1">
    <source>
        <dbReference type="SAM" id="MobiDB-lite"/>
    </source>
</evidence>
<gene>
    <name evidence="2" type="ORF">NDU88_007557</name>
</gene>
<sequence length="86" mass="9402">MGKAEQRQAKISFDRGRRKGGVSASQSGDLPVEDGPLDTSVKAMFLDLKNCLAGIDAKIDHVTEQMDCIKARVDDHDARFGQLNAR</sequence>
<dbReference type="AlphaFoldDB" id="A0AAV7VT82"/>
<name>A0AAV7VT82_PLEWA</name>
<evidence type="ECO:0000313" key="3">
    <source>
        <dbReference type="Proteomes" id="UP001066276"/>
    </source>
</evidence>
<dbReference type="Proteomes" id="UP001066276">
    <property type="component" value="Chromosome 2_1"/>
</dbReference>
<reference evidence="2" key="1">
    <citation type="journal article" date="2022" name="bioRxiv">
        <title>Sequencing and chromosome-scale assembly of the giantPleurodeles waltlgenome.</title>
        <authorList>
            <person name="Brown T."/>
            <person name="Elewa A."/>
            <person name="Iarovenko S."/>
            <person name="Subramanian E."/>
            <person name="Araus A.J."/>
            <person name="Petzold A."/>
            <person name="Susuki M."/>
            <person name="Suzuki K.-i.T."/>
            <person name="Hayashi T."/>
            <person name="Toyoda A."/>
            <person name="Oliveira C."/>
            <person name="Osipova E."/>
            <person name="Leigh N.D."/>
            <person name="Simon A."/>
            <person name="Yun M.H."/>
        </authorList>
    </citation>
    <scope>NUCLEOTIDE SEQUENCE</scope>
    <source>
        <strain evidence="2">20211129_DDA</strain>
        <tissue evidence="2">Liver</tissue>
    </source>
</reference>
<organism evidence="2 3">
    <name type="scientific">Pleurodeles waltl</name>
    <name type="common">Iberian ribbed newt</name>
    <dbReference type="NCBI Taxonomy" id="8319"/>
    <lineage>
        <taxon>Eukaryota</taxon>
        <taxon>Metazoa</taxon>
        <taxon>Chordata</taxon>
        <taxon>Craniata</taxon>
        <taxon>Vertebrata</taxon>
        <taxon>Euteleostomi</taxon>
        <taxon>Amphibia</taxon>
        <taxon>Batrachia</taxon>
        <taxon>Caudata</taxon>
        <taxon>Salamandroidea</taxon>
        <taxon>Salamandridae</taxon>
        <taxon>Pleurodelinae</taxon>
        <taxon>Pleurodeles</taxon>
    </lineage>
</organism>